<name>A0A6A4P9W8_LUPAL</name>
<dbReference type="EMBL" id="WOCE01000017">
    <property type="protein sequence ID" value="KAE9595717.1"/>
    <property type="molecule type" value="Genomic_DNA"/>
</dbReference>
<organism evidence="2 3">
    <name type="scientific">Lupinus albus</name>
    <name type="common">White lupine</name>
    <name type="synonym">Lupinus termis</name>
    <dbReference type="NCBI Taxonomy" id="3870"/>
    <lineage>
        <taxon>Eukaryota</taxon>
        <taxon>Viridiplantae</taxon>
        <taxon>Streptophyta</taxon>
        <taxon>Embryophyta</taxon>
        <taxon>Tracheophyta</taxon>
        <taxon>Spermatophyta</taxon>
        <taxon>Magnoliopsida</taxon>
        <taxon>eudicotyledons</taxon>
        <taxon>Gunneridae</taxon>
        <taxon>Pentapetalae</taxon>
        <taxon>rosids</taxon>
        <taxon>fabids</taxon>
        <taxon>Fabales</taxon>
        <taxon>Fabaceae</taxon>
        <taxon>Papilionoideae</taxon>
        <taxon>50 kb inversion clade</taxon>
        <taxon>genistoids sensu lato</taxon>
        <taxon>core genistoids</taxon>
        <taxon>Genisteae</taxon>
        <taxon>Lupinus</taxon>
    </lineage>
</organism>
<keyword evidence="1" id="KW-0472">Membrane</keyword>
<keyword evidence="1" id="KW-0812">Transmembrane</keyword>
<proteinExistence type="predicted"/>
<feature type="transmembrane region" description="Helical" evidence="1">
    <location>
        <begin position="21"/>
        <end position="40"/>
    </location>
</feature>
<evidence type="ECO:0000256" key="1">
    <source>
        <dbReference type="SAM" id="Phobius"/>
    </source>
</evidence>
<keyword evidence="3" id="KW-1185">Reference proteome</keyword>
<accession>A0A6A4P9W8</accession>
<gene>
    <name evidence="2" type="ORF">Lalb_Chr17g0341741</name>
</gene>
<dbReference type="AlphaFoldDB" id="A0A6A4P9W8"/>
<keyword evidence="1" id="KW-1133">Transmembrane helix</keyword>
<reference evidence="3" key="1">
    <citation type="journal article" date="2020" name="Nat. Commun.">
        <title>Genome sequence of the cluster root forming white lupin.</title>
        <authorList>
            <person name="Hufnagel B."/>
            <person name="Marques A."/>
            <person name="Soriano A."/>
            <person name="Marques L."/>
            <person name="Divol F."/>
            <person name="Doumas P."/>
            <person name="Sallet E."/>
            <person name="Mancinotti D."/>
            <person name="Carrere S."/>
            <person name="Marande W."/>
            <person name="Arribat S."/>
            <person name="Keller J."/>
            <person name="Huneau C."/>
            <person name="Blein T."/>
            <person name="Aime D."/>
            <person name="Laguerre M."/>
            <person name="Taylor J."/>
            <person name="Schubert V."/>
            <person name="Nelson M."/>
            <person name="Geu-Flores F."/>
            <person name="Crespi M."/>
            <person name="Gallardo-Guerrero K."/>
            <person name="Delaux P.-M."/>
            <person name="Salse J."/>
            <person name="Berges H."/>
            <person name="Guyot R."/>
            <person name="Gouzy J."/>
            <person name="Peret B."/>
        </authorList>
    </citation>
    <scope>NUCLEOTIDE SEQUENCE [LARGE SCALE GENOMIC DNA]</scope>
    <source>
        <strain evidence="3">cv. Amiga</strain>
    </source>
</reference>
<evidence type="ECO:0000313" key="2">
    <source>
        <dbReference type="EMBL" id="KAE9595717.1"/>
    </source>
</evidence>
<dbReference type="Proteomes" id="UP000447434">
    <property type="component" value="Chromosome 17"/>
</dbReference>
<protein>
    <submittedName>
        <fullName evidence="2">Uncharacterized protein</fullName>
    </submittedName>
</protein>
<evidence type="ECO:0000313" key="3">
    <source>
        <dbReference type="Proteomes" id="UP000447434"/>
    </source>
</evidence>
<sequence>MLFPRGFRCRFQLHHKAQMSNRYHLTSYLFHVLLLLSFLYRQALLTQYCALNSNLNYSNNRVFFYYITN</sequence>
<comment type="caution">
    <text evidence="2">The sequence shown here is derived from an EMBL/GenBank/DDBJ whole genome shotgun (WGS) entry which is preliminary data.</text>
</comment>